<accession>N1PY83</accession>
<feature type="transmembrane region" description="Helical" evidence="1">
    <location>
        <begin position="45"/>
        <end position="65"/>
    </location>
</feature>
<dbReference type="HOGENOM" id="CLU_2687809_0_0_1"/>
<dbReference type="Proteomes" id="UP000016933">
    <property type="component" value="Unassembled WGS sequence"/>
</dbReference>
<evidence type="ECO:0000313" key="2">
    <source>
        <dbReference type="EMBL" id="EME47365.1"/>
    </source>
</evidence>
<gene>
    <name evidence="2" type="ORF">DOTSEDRAFT_69337</name>
</gene>
<sequence length="74" mass="8554">MLYDDADSRREIDTVVRNASVDTRDRAVTPSHIFYTKALGLMGSYSHSIVISACVLRRMMTVWPVRMMRSSRSW</sequence>
<evidence type="ECO:0000256" key="1">
    <source>
        <dbReference type="SAM" id="Phobius"/>
    </source>
</evidence>
<keyword evidence="1" id="KW-0472">Membrane</keyword>
<proteinExistence type="predicted"/>
<name>N1PY83_DOTSN</name>
<reference evidence="2 3" key="2">
    <citation type="journal article" date="2012" name="PLoS Pathog.">
        <title>Diverse lifestyles and strategies of plant pathogenesis encoded in the genomes of eighteen Dothideomycetes fungi.</title>
        <authorList>
            <person name="Ohm R.A."/>
            <person name="Feau N."/>
            <person name="Henrissat B."/>
            <person name="Schoch C.L."/>
            <person name="Horwitz B.A."/>
            <person name="Barry K.W."/>
            <person name="Condon B.J."/>
            <person name="Copeland A.C."/>
            <person name="Dhillon B."/>
            <person name="Glaser F."/>
            <person name="Hesse C.N."/>
            <person name="Kosti I."/>
            <person name="LaButti K."/>
            <person name="Lindquist E.A."/>
            <person name="Lucas S."/>
            <person name="Salamov A.A."/>
            <person name="Bradshaw R.E."/>
            <person name="Ciuffetti L."/>
            <person name="Hamelin R.C."/>
            <person name="Kema G.H.J."/>
            <person name="Lawrence C."/>
            <person name="Scott J.A."/>
            <person name="Spatafora J.W."/>
            <person name="Turgeon B.G."/>
            <person name="de Wit P.J.G.M."/>
            <person name="Zhong S."/>
            <person name="Goodwin S.B."/>
            <person name="Grigoriev I.V."/>
        </authorList>
    </citation>
    <scope>NUCLEOTIDE SEQUENCE [LARGE SCALE GENOMIC DNA]</scope>
    <source>
        <strain evidence="3">NZE10 / CBS 128990</strain>
    </source>
</reference>
<reference evidence="3" key="1">
    <citation type="journal article" date="2012" name="PLoS Genet.">
        <title>The genomes of the fungal plant pathogens Cladosporium fulvum and Dothistroma septosporum reveal adaptation to different hosts and lifestyles but also signatures of common ancestry.</title>
        <authorList>
            <person name="de Wit P.J.G.M."/>
            <person name="van der Burgt A."/>
            <person name="Oekmen B."/>
            <person name="Stergiopoulos I."/>
            <person name="Abd-Elsalam K.A."/>
            <person name="Aerts A.L."/>
            <person name="Bahkali A.H."/>
            <person name="Beenen H.G."/>
            <person name="Chettri P."/>
            <person name="Cox M.P."/>
            <person name="Datema E."/>
            <person name="de Vries R.P."/>
            <person name="Dhillon B."/>
            <person name="Ganley A.R."/>
            <person name="Griffiths S.A."/>
            <person name="Guo Y."/>
            <person name="Hamelin R.C."/>
            <person name="Henrissat B."/>
            <person name="Kabir M.S."/>
            <person name="Jashni M.K."/>
            <person name="Kema G."/>
            <person name="Klaubauf S."/>
            <person name="Lapidus A."/>
            <person name="Levasseur A."/>
            <person name="Lindquist E."/>
            <person name="Mehrabi R."/>
            <person name="Ohm R.A."/>
            <person name="Owen T.J."/>
            <person name="Salamov A."/>
            <person name="Schwelm A."/>
            <person name="Schijlen E."/>
            <person name="Sun H."/>
            <person name="van den Burg H.A."/>
            <person name="van Ham R.C.H.J."/>
            <person name="Zhang S."/>
            <person name="Goodwin S.B."/>
            <person name="Grigoriev I.V."/>
            <person name="Collemare J."/>
            <person name="Bradshaw R.E."/>
        </authorList>
    </citation>
    <scope>NUCLEOTIDE SEQUENCE [LARGE SCALE GENOMIC DNA]</scope>
    <source>
        <strain evidence="3">NZE10 / CBS 128990</strain>
    </source>
</reference>
<keyword evidence="1" id="KW-1133">Transmembrane helix</keyword>
<dbReference type="EMBL" id="KB446536">
    <property type="protein sequence ID" value="EME47365.1"/>
    <property type="molecule type" value="Genomic_DNA"/>
</dbReference>
<dbReference type="AlphaFoldDB" id="N1PY83"/>
<keyword evidence="3" id="KW-1185">Reference proteome</keyword>
<keyword evidence="1" id="KW-0812">Transmembrane</keyword>
<organism evidence="2 3">
    <name type="scientific">Dothistroma septosporum (strain NZE10 / CBS 128990)</name>
    <name type="common">Red band needle blight fungus</name>
    <name type="synonym">Mycosphaerella pini</name>
    <dbReference type="NCBI Taxonomy" id="675120"/>
    <lineage>
        <taxon>Eukaryota</taxon>
        <taxon>Fungi</taxon>
        <taxon>Dikarya</taxon>
        <taxon>Ascomycota</taxon>
        <taxon>Pezizomycotina</taxon>
        <taxon>Dothideomycetes</taxon>
        <taxon>Dothideomycetidae</taxon>
        <taxon>Mycosphaerellales</taxon>
        <taxon>Mycosphaerellaceae</taxon>
        <taxon>Dothistroma</taxon>
    </lineage>
</organism>
<evidence type="ECO:0000313" key="3">
    <source>
        <dbReference type="Proteomes" id="UP000016933"/>
    </source>
</evidence>
<protein>
    <submittedName>
        <fullName evidence="2">Uncharacterized protein</fullName>
    </submittedName>
</protein>